<reference evidence="3 4" key="1">
    <citation type="journal article" date="2009" name="Genome Res.">
        <title>Whole genome sequence of Desulfovibrio magneticus strain RS-1 revealed common gene clusters in magnetotactic bacteria.</title>
        <authorList>
            <person name="Nakazawa H."/>
            <person name="Arakaki A."/>
            <person name="Narita-Yamada S."/>
            <person name="Yashiro I."/>
            <person name="Jinno K."/>
            <person name="Aoki N."/>
            <person name="Tsuruyama A."/>
            <person name="Okamura Y."/>
            <person name="Tanikawa S."/>
            <person name="Fujita N."/>
            <person name="Takeyama H."/>
            <person name="Matsunaga T."/>
        </authorList>
    </citation>
    <scope>NUCLEOTIDE SEQUENCE [LARGE SCALE GENOMIC DNA]</scope>
    <source>
        <strain evidence="4">ATCC 700980 / DSM 13731 / RS-1</strain>
    </source>
</reference>
<dbReference type="HOGENOM" id="CLU_066185_0_0_7"/>
<dbReference type="InterPro" id="IPR050879">
    <property type="entry name" value="Acyltransferase_3"/>
</dbReference>
<keyword evidence="3" id="KW-0808">Transferase</keyword>
<dbReference type="EMBL" id="AP010904">
    <property type="protein sequence ID" value="BAH75278.1"/>
    <property type="molecule type" value="Genomic_DNA"/>
</dbReference>
<evidence type="ECO:0000256" key="1">
    <source>
        <dbReference type="SAM" id="Phobius"/>
    </source>
</evidence>
<dbReference type="PANTHER" id="PTHR23028">
    <property type="entry name" value="ACETYLTRANSFERASE"/>
    <property type="match status" value="1"/>
</dbReference>
<dbReference type="GO" id="GO:0000271">
    <property type="term" value="P:polysaccharide biosynthetic process"/>
    <property type="evidence" value="ECO:0007669"/>
    <property type="project" value="TreeGrafter"/>
</dbReference>
<keyword evidence="1" id="KW-0472">Membrane</keyword>
<proteinExistence type="predicted"/>
<feature type="transmembrane region" description="Helical" evidence="1">
    <location>
        <begin position="339"/>
        <end position="359"/>
    </location>
</feature>
<dbReference type="InterPro" id="IPR002656">
    <property type="entry name" value="Acyl_transf_3_dom"/>
</dbReference>
<dbReference type="KEGG" id="dma:DMR_17870"/>
<feature type="transmembrane region" description="Helical" evidence="1">
    <location>
        <begin position="46"/>
        <end position="65"/>
    </location>
</feature>
<protein>
    <submittedName>
        <fullName evidence="3">Acyltransferase 3 domain protein</fullName>
    </submittedName>
</protein>
<gene>
    <name evidence="3" type="ordered locus">DMR_17870</name>
</gene>
<dbReference type="STRING" id="573370.DMR_17870"/>
<feature type="transmembrane region" description="Helical" evidence="1">
    <location>
        <begin position="86"/>
        <end position="108"/>
    </location>
</feature>
<feature type="transmembrane region" description="Helical" evidence="1">
    <location>
        <begin position="202"/>
        <end position="219"/>
    </location>
</feature>
<evidence type="ECO:0000313" key="3">
    <source>
        <dbReference type="EMBL" id="BAH75278.1"/>
    </source>
</evidence>
<feature type="transmembrane region" description="Helical" evidence="1">
    <location>
        <begin position="169"/>
        <end position="190"/>
    </location>
</feature>
<feature type="domain" description="Acyltransferase 3" evidence="2">
    <location>
        <begin position="19"/>
        <end position="354"/>
    </location>
</feature>
<feature type="transmembrane region" description="Helical" evidence="1">
    <location>
        <begin position="231"/>
        <end position="248"/>
    </location>
</feature>
<dbReference type="AlphaFoldDB" id="C4XQB3"/>
<dbReference type="Pfam" id="PF01757">
    <property type="entry name" value="Acyl_transf_3"/>
    <property type="match status" value="1"/>
</dbReference>
<keyword evidence="3" id="KW-0012">Acyltransferase</keyword>
<evidence type="ECO:0000259" key="2">
    <source>
        <dbReference type="Pfam" id="PF01757"/>
    </source>
</evidence>
<dbReference type="Proteomes" id="UP000009071">
    <property type="component" value="Chromosome"/>
</dbReference>
<dbReference type="GO" id="GO:0016747">
    <property type="term" value="F:acyltransferase activity, transferring groups other than amino-acyl groups"/>
    <property type="evidence" value="ECO:0007669"/>
    <property type="project" value="InterPro"/>
</dbReference>
<feature type="transmembrane region" description="Helical" evidence="1">
    <location>
        <begin position="260"/>
        <end position="280"/>
    </location>
</feature>
<feature type="transmembrane region" description="Helical" evidence="1">
    <location>
        <begin position="286"/>
        <end position="303"/>
    </location>
</feature>
<dbReference type="PANTHER" id="PTHR23028:SF53">
    <property type="entry name" value="ACYL_TRANSF_3 DOMAIN-CONTAINING PROTEIN"/>
    <property type="match status" value="1"/>
</dbReference>
<keyword evidence="4" id="KW-1185">Reference proteome</keyword>
<keyword evidence="1" id="KW-1133">Transmembrane helix</keyword>
<accession>C4XQB3</accession>
<keyword evidence="1" id="KW-0812">Transmembrane</keyword>
<evidence type="ECO:0000313" key="4">
    <source>
        <dbReference type="Proteomes" id="UP000009071"/>
    </source>
</evidence>
<dbReference type="eggNOG" id="COG1835">
    <property type="taxonomic scope" value="Bacteria"/>
</dbReference>
<dbReference type="GO" id="GO:0016020">
    <property type="term" value="C:membrane"/>
    <property type="evidence" value="ECO:0007669"/>
    <property type="project" value="TreeGrafter"/>
</dbReference>
<organism evidence="3 4">
    <name type="scientific">Solidesulfovibrio magneticus (strain ATCC 700980 / DSM 13731 / RS-1)</name>
    <name type="common">Desulfovibrio magneticus</name>
    <dbReference type="NCBI Taxonomy" id="573370"/>
    <lineage>
        <taxon>Bacteria</taxon>
        <taxon>Pseudomonadati</taxon>
        <taxon>Thermodesulfobacteriota</taxon>
        <taxon>Desulfovibrionia</taxon>
        <taxon>Desulfovibrionales</taxon>
        <taxon>Desulfovibrionaceae</taxon>
        <taxon>Solidesulfovibrio</taxon>
    </lineage>
</organism>
<name>C4XQB3_SOLM1</name>
<sequence>MERQPAAGSANTKRRRRFMGLVRFLLAAAVVINHTGPLYGLVMTDAYMAIKVFFIISGFYMALILTEKYNGPGQTRLFYSNRFLRLFPLYWAVLLLSLGVSLVFKFGLHTALLLGPWQTWLHKLDPAVAALLAAANLTIFGQDILFFSHITDAGTLSFSADALYRPTPAWFFLLIPQAWTVSLELVFYAFAPWLVRRGTGTLLALAGLSFGLRALVYLADLPFDPWKQRFFPVECGFFLLGILSYRLYVALKPVVFPQPALWTVFGLYLASILGYQFLPGFYVKEFYLYTATVLSVPLLFRLTKRLPLDRAVGELSYPIYITHWTVIMAVEYACGRTHLPVIALIVTVAASLALNKLVADPIERIRQRRVLASR</sequence>
<feature type="transmembrane region" description="Helical" evidence="1">
    <location>
        <begin position="21"/>
        <end position="40"/>
    </location>
</feature>